<keyword evidence="1" id="KW-0812">Transmembrane</keyword>
<name>A0A1M4SYK2_9BACL</name>
<dbReference type="Proteomes" id="UP000184476">
    <property type="component" value="Unassembled WGS sequence"/>
</dbReference>
<gene>
    <name evidence="2" type="ORF">SAMN05444392_101206</name>
</gene>
<organism evidence="2 3">
    <name type="scientific">Seinonella peptonophila</name>
    <dbReference type="NCBI Taxonomy" id="112248"/>
    <lineage>
        <taxon>Bacteria</taxon>
        <taxon>Bacillati</taxon>
        <taxon>Bacillota</taxon>
        <taxon>Bacilli</taxon>
        <taxon>Bacillales</taxon>
        <taxon>Thermoactinomycetaceae</taxon>
        <taxon>Seinonella</taxon>
    </lineage>
</organism>
<keyword evidence="1" id="KW-0472">Membrane</keyword>
<dbReference type="OrthoDB" id="2988685at2"/>
<dbReference type="InterPro" id="IPR045590">
    <property type="entry name" value="DUF6463"/>
</dbReference>
<dbReference type="Pfam" id="PF20064">
    <property type="entry name" value="DUF6463"/>
    <property type="match status" value="1"/>
</dbReference>
<protein>
    <submittedName>
        <fullName evidence="2">Uncharacterized protein</fullName>
    </submittedName>
</protein>
<sequence>MRIQTQKNSTENSSSLALWAGYILLAIPVIHMFLAVGGSITMWQNMFAEGLWNTISPPWTADDLERQRNFWTQIGSFSIPMFILGASIVWLSSRHQILPSFLGWSLLVYSIIGGFLCPIGGFWLIAIPGFLLIMHSR</sequence>
<evidence type="ECO:0000256" key="1">
    <source>
        <dbReference type="SAM" id="Phobius"/>
    </source>
</evidence>
<keyword evidence="3" id="KW-1185">Reference proteome</keyword>
<accession>A0A1M4SYK2</accession>
<feature type="transmembrane region" description="Helical" evidence="1">
    <location>
        <begin position="104"/>
        <end position="133"/>
    </location>
</feature>
<evidence type="ECO:0000313" key="2">
    <source>
        <dbReference type="EMBL" id="SHE37240.1"/>
    </source>
</evidence>
<reference evidence="2 3" key="1">
    <citation type="submission" date="2016-11" db="EMBL/GenBank/DDBJ databases">
        <authorList>
            <person name="Jaros S."/>
            <person name="Januszkiewicz K."/>
            <person name="Wedrychowicz H."/>
        </authorList>
    </citation>
    <scope>NUCLEOTIDE SEQUENCE [LARGE SCALE GENOMIC DNA]</scope>
    <source>
        <strain evidence="2 3">DSM 44666</strain>
    </source>
</reference>
<evidence type="ECO:0000313" key="3">
    <source>
        <dbReference type="Proteomes" id="UP000184476"/>
    </source>
</evidence>
<dbReference type="EMBL" id="FQVL01000001">
    <property type="protein sequence ID" value="SHE37240.1"/>
    <property type="molecule type" value="Genomic_DNA"/>
</dbReference>
<feature type="transmembrane region" description="Helical" evidence="1">
    <location>
        <begin position="16"/>
        <end position="36"/>
    </location>
</feature>
<feature type="transmembrane region" description="Helical" evidence="1">
    <location>
        <begin position="74"/>
        <end position="92"/>
    </location>
</feature>
<dbReference type="AlphaFoldDB" id="A0A1M4SYK2"/>
<keyword evidence="1" id="KW-1133">Transmembrane helix</keyword>
<dbReference type="RefSeq" id="WP_073150565.1">
    <property type="nucleotide sequence ID" value="NZ_FQVL01000001.1"/>
</dbReference>
<proteinExistence type="predicted"/>